<dbReference type="GO" id="GO:0016020">
    <property type="term" value="C:membrane"/>
    <property type="evidence" value="ECO:0007669"/>
    <property type="project" value="InterPro"/>
</dbReference>
<reference evidence="3" key="1">
    <citation type="submission" date="2018-03" db="EMBL/GenBank/DDBJ databases">
        <authorList>
            <person name="Rodrigo-Torres L."/>
            <person name="Arahal R. D."/>
            <person name="Lucena T."/>
        </authorList>
    </citation>
    <scope>NUCLEOTIDE SEQUENCE [LARGE SCALE GENOMIC DNA]</scope>
    <source>
        <strain evidence="3">CECT 8871</strain>
    </source>
</reference>
<dbReference type="GO" id="GO:0004222">
    <property type="term" value="F:metalloendopeptidase activity"/>
    <property type="evidence" value="ECO:0007669"/>
    <property type="project" value="InterPro"/>
</dbReference>
<evidence type="ECO:0000313" key="2">
    <source>
        <dbReference type="EMBL" id="SPF80288.1"/>
    </source>
</evidence>
<keyword evidence="1" id="KW-0812">Transmembrane</keyword>
<feature type="transmembrane region" description="Helical" evidence="1">
    <location>
        <begin position="149"/>
        <end position="170"/>
    </location>
</feature>
<keyword evidence="3" id="KW-1185">Reference proteome</keyword>
<dbReference type="OrthoDB" id="9759690at2"/>
<proteinExistence type="predicted"/>
<keyword evidence="2" id="KW-0482">Metalloprotease</keyword>
<evidence type="ECO:0000313" key="3">
    <source>
        <dbReference type="Proteomes" id="UP000244904"/>
    </source>
</evidence>
<evidence type="ECO:0000256" key="1">
    <source>
        <dbReference type="SAM" id="Phobius"/>
    </source>
</evidence>
<dbReference type="InterPro" id="IPR001193">
    <property type="entry name" value="MBTPS2"/>
</dbReference>
<dbReference type="Proteomes" id="UP000244904">
    <property type="component" value="Unassembled WGS sequence"/>
</dbReference>
<dbReference type="InterPro" id="IPR041881">
    <property type="entry name" value="PqqD_sf"/>
</dbReference>
<feature type="transmembrane region" description="Helical" evidence="1">
    <location>
        <begin position="359"/>
        <end position="382"/>
    </location>
</feature>
<organism evidence="2 3">
    <name type="scientific">Pseudoprimorskyibacter insulae</name>
    <dbReference type="NCBI Taxonomy" id="1695997"/>
    <lineage>
        <taxon>Bacteria</taxon>
        <taxon>Pseudomonadati</taxon>
        <taxon>Pseudomonadota</taxon>
        <taxon>Alphaproteobacteria</taxon>
        <taxon>Rhodobacterales</taxon>
        <taxon>Paracoccaceae</taxon>
        <taxon>Pseudoprimorskyibacter</taxon>
    </lineage>
</organism>
<dbReference type="GO" id="GO:0005737">
    <property type="term" value="C:cytoplasm"/>
    <property type="evidence" value="ECO:0007669"/>
    <property type="project" value="TreeGrafter"/>
</dbReference>
<protein>
    <submittedName>
        <fullName evidence="2">Peptide zinc metalloprotease protein YydH</fullName>
    </submittedName>
</protein>
<keyword evidence="2" id="KW-0378">Hydrolase</keyword>
<feature type="transmembrane region" description="Helical" evidence="1">
    <location>
        <begin position="287"/>
        <end position="307"/>
    </location>
</feature>
<keyword evidence="2" id="KW-0645">Protease</keyword>
<feature type="transmembrane region" description="Helical" evidence="1">
    <location>
        <begin position="254"/>
        <end position="275"/>
    </location>
</feature>
<dbReference type="EMBL" id="OMOJ01000003">
    <property type="protein sequence ID" value="SPF80288.1"/>
    <property type="molecule type" value="Genomic_DNA"/>
</dbReference>
<accession>A0A2R8AWB1</accession>
<dbReference type="PANTHER" id="PTHR13325:SF3">
    <property type="entry name" value="MEMBRANE-BOUND TRANSCRIPTION FACTOR SITE-2 PROTEASE"/>
    <property type="match status" value="1"/>
</dbReference>
<dbReference type="RefSeq" id="WP_108886150.1">
    <property type="nucleotide sequence ID" value="NZ_OMOJ01000003.1"/>
</dbReference>
<feature type="transmembrane region" description="Helical" evidence="1">
    <location>
        <begin position="226"/>
        <end position="247"/>
    </location>
</feature>
<name>A0A2R8AWB1_9RHOB</name>
<keyword evidence="1" id="KW-0472">Membrane</keyword>
<sequence>MAFFSKSWYRVAPLRPRLHAHVRTYRHVYRGDEWYMVRDNQSGRFHRLSARTHAVLALMDGRRTVEEIWKLCADRMGDAQPSQDDLIGLMGALHNGDLLRAGGLPDFEELDHRARRQSRQELLGKVRNPLALRLPIWDPEPFLRRTYPFVGWLFGPLGALLWLMIVALGAGTALLHLPELRAAASTDLLSRGNLLLMALTYPVIKTLHELGHAYATKRWGGEVHEIGLMFLVFMPVPYVDASAAMAFPSKHRRAIVAAAGILIEVALASLAVLVWSAAAPGLLRDVALNMAVVGGVSTVLFNGNPLLRFDGYHVLSDLAEIPQLGARSNKYLVFLLKRHLCRIPDLESPVTAKGEARWFLIYGLAALVYRLLILWVICFFLIGNFLIFGVLAAVYSAATALVVPAGKALRFALFDAALIGRRLRTFVRIGALGTLAAWLLFFVPVPNASIATGLIWAERQDFGVRSATAGQITDFPYTGPVEVRAGQVLAQLDNPDLKATQILTKAQLAEAQARFDALPQDRRAERSIVQSQIDAGMERLASIDQQLSQLTIRAVRDGLWIPISGDDRVYRLLSRGDILGYLMQPEDLFVISIVPQTQVDRIVRDTQAIELRMPGTGALIPARMTRALPSAVAELPHPAFASVNGGRVLIDPTVSDALVPLQSQFAIELLPDAPLDQVFLGQRVDVKFRHSPQPLAVTLWTKTRQVFLRDLNL</sequence>
<dbReference type="Gene3D" id="1.10.10.1150">
    <property type="entry name" value="Coenzyme PQQ synthesis protein D (PqqD)"/>
    <property type="match status" value="1"/>
</dbReference>
<dbReference type="GO" id="GO:0031293">
    <property type="term" value="P:membrane protein intracellular domain proteolysis"/>
    <property type="evidence" value="ECO:0007669"/>
    <property type="project" value="TreeGrafter"/>
</dbReference>
<dbReference type="Gene3D" id="1.10.287.470">
    <property type="entry name" value="Helix hairpin bin"/>
    <property type="match status" value="1"/>
</dbReference>
<dbReference type="AlphaFoldDB" id="A0A2R8AWB1"/>
<dbReference type="PANTHER" id="PTHR13325">
    <property type="entry name" value="PROTEASE M50 MEMBRANE-BOUND TRANSCRIPTION FACTOR SITE 2 PROTEASE"/>
    <property type="match status" value="1"/>
</dbReference>
<keyword evidence="1" id="KW-1133">Transmembrane helix</keyword>
<gene>
    <name evidence="2" type="primary">yydH</name>
    <name evidence="2" type="ORF">PRI8871_02091</name>
</gene>
<dbReference type="SUPFAM" id="SSF111369">
    <property type="entry name" value="HlyD-like secretion proteins"/>
    <property type="match status" value="1"/>
</dbReference>
<dbReference type="Gene3D" id="2.40.50.100">
    <property type="match status" value="1"/>
</dbReference>
<feature type="transmembrane region" description="Helical" evidence="1">
    <location>
        <begin position="388"/>
        <end position="413"/>
    </location>
</feature>